<proteinExistence type="predicted"/>
<accession>A0A821VNS6</accession>
<dbReference type="Proteomes" id="UP000663838">
    <property type="component" value="Unassembled WGS sequence"/>
</dbReference>
<evidence type="ECO:0000256" key="1">
    <source>
        <dbReference type="ARBA" id="ARBA00022737"/>
    </source>
</evidence>
<reference evidence="2" key="1">
    <citation type="submission" date="2021-02" db="EMBL/GenBank/DDBJ databases">
        <authorList>
            <person name="Nowell W R."/>
        </authorList>
    </citation>
    <scope>NUCLEOTIDE SEQUENCE</scope>
</reference>
<sequence>MGQLKDDKFHGKGKMEFASGAKYTGDWFDGAMTGDGIYIFTNGNRYERPLHELSDQSRGQWNENRAHGIGKMYYASGAMYSGGWVDGTMTGECVYIFDNGTRYEWRHS</sequence>
<dbReference type="AlphaFoldDB" id="A0A821VNS6"/>
<dbReference type="InterPro" id="IPR003409">
    <property type="entry name" value="MORN"/>
</dbReference>
<dbReference type="SMART" id="SM00698">
    <property type="entry name" value="MORN"/>
    <property type="match status" value="4"/>
</dbReference>
<dbReference type="PANTHER" id="PTHR23084">
    <property type="entry name" value="PHOSPHATIDYLINOSITOL-4-PHOSPHATE 5-KINASE RELATED"/>
    <property type="match status" value="1"/>
</dbReference>
<dbReference type="Pfam" id="PF02493">
    <property type="entry name" value="MORN"/>
    <property type="match status" value="4"/>
</dbReference>
<gene>
    <name evidence="2" type="ORF">TOA249_LOCUS31349</name>
</gene>
<dbReference type="EMBL" id="CAJOBS010006220">
    <property type="protein sequence ID" value="CAF4910414.1"/>
    <property type="molecule type" value="Genomic_DNA"/>
</dbReference>
<keyword evidence="1" id="KW-0677">Repeat</keyword>
<name>A0A821VNS6_9BILA</name>
<organism evidence="2 3">
    <name type="scientific">Rotaria socialis</name>
    <dbReference type="NCBI Taxonomy" id="392032"/>
    <lineage>
        <taxon>Eukaryota</taxon>
        <taxon>Metazoa</taxon>
        <taxon>Spiralia</taxon>
        <taxon>Gnathifera</taxon>
        <taxon>Rotifera</taxon>
        <taxon>Eurotatoria</taxon>
        <taxon>Bdelloidea</taxon>
        <taxon>Philodinida</taxon>
        <taxon>Philodinidae</taxon>
        <taxon>Rotaria</taxon>
    </lineage>
</organism>
<evidence type="ECO:0000313" key="2">
    <source>
        <dbReference type="EMBL" id="CAF4910414.1"/>
    </source>
</evidence>
<dbReference type="PANTHER" id="PTHR23084:SF263">
    <property type="entry name" value="MORN REPEAT-CONTAINING PROTEIN 1"/>
    <property type="match status" value="1"/>
</dbReference>
<dbReference type="SUPFAM" id="SSF82185">
    <property type="entry name" value="Histone H3 K4-specific methyltransferase SET7/9 N-terminal domain"/>
    <property type="match status" value="1"/>
</dbReference>
<protein>
    <submittedName>
        <fullName evidence="2">Uncharacterized protein</fullName>
    </submittedName>
</protein>
<dbReference type="Gene3D" id="2.20.110.10">
    <property type="entry name" value="Histone H3 K4-specific methyltransferase SET7/9 N-terminal domain"/>
    <property type="match status" value="2"/>
</dbReference>
<evidence type="ECO:0000313" key="3">
    <source>
        <dbReference type="Proteomes" id="UP000663838"/>
    </source>
</evidence>
<comment type="caution">
    <text evidence="2">The sequence shown here is derived from an EMBL/GenBank/DDBJ whole genome shotgun (WGS) entry which is preliminary data.</text>
</comment>